<dbReference type="InterPro" id="IPR000873">
    <property type="entry name" value="AMP-dep_synth/lig_dom"/>
</dbReference>
<dbReference type="EMBL" id="JBEWTB010000002">
    <property type="protein sequence ID" value="MET4758315.1"/>
    <property type="molecule type" value="Genomic_DNA"/>
</dbReference>
<proteinExistence type="predicted"/>
<feature type="domain" description="AMP-dependent synthetase/ligase" evidence="1">
    <location>
        <begin position="21"/>
        <end position="82"/>
    </location>
</feature>
<reference evidence="2 3" key="1">
    <citation type="submission" date="2024-06" db="EMBL/GenBank/DDBJ databases">
        <title>Genomic Encyclopedia of Type Strains, Phase V (KMG-V): Genome sequencing to study the core and pangenomes of soil and plant-associated prokaryotes.</title>
        <authorList>
            <person name="Whitman W."/>
        </authorList>
    </citation>
    <scope>NUCLEOTIDE SEQUENCE [LARGE SCALE GENOMIC DNA]</scope>
    <source>
        <strain evidence="2 3">NE40</strain>
    </source>
</reference>
<name>A0ABV2SKM4_9GAMM</name>
<accession>A0ABV2SKM4</accession>
<gene>
    <name evidence="2" type="ORF">V5J35_003507</name>
</gene>
<protein>
    <submittedName>
        <fullName evidence="2">Long-subunit acyl-CoA synthetase (AMP-forming)</fullName>
    </submittedName>
</protein>
<dbReference type="Gene3D" id="3.40.50.12780">
    <property type="entry name" value="N-terminal domain of ligase-like"/>
    <property type="match status" value="1"/>
</dbReference>
<organism evidence="2 3">
    <name type="scientific">Endozoicomonas lisbonensis</name>
    <dbReference type="NCBI Taxonomy" id="3120522"/>
    <lineage>
        <taxon>Bacteria</taxon>
        <taxon>Pseudomonadati</taxon>
        <taxon>Pseudomonadota</taxon>
        <taxon>Gammaproteobacteria</taxon>
        <taxon>Oceanospirillales</taxon>
        <taxon>Endozoicomonadaceae</taxon>
        <taxon>Endozoicomonas</taxon>
    </lineage>
</organism>
<dbReference type="RefSeq" id="WP_354008408.1">
    <property type="nucleotide sequence ID" value="NZ_JBEWTA010000001.1"/>
</dbReference>
<comment type="caution">
    <text evidence="2">The sequence shown here is derived from an EMBL/GenBank/DDBJ whole genome shotgun (WGS) entry which is preliminary data.</text>
</comment>
<dbReference type="Proteomes" id="UP001549366">
    <property type="component" value="Unassembled WGS sequence"/>
</dbReference>
<sequence>MTFEHFLTLGGKVEETVVRSRQDQVHNNDMSDLLFTSGTTGKTKGVITRHGQNLGVISDWSDVVGLQSGDRYLIVNPFFLSFIWL</sequence>
<dbReference type="SUPFAM" id="SSF56801">
    <property type="entry name" value="Acetyl-CoA synthetase-like"/>
    <property type="match status" value="1"/>
</dbReference>
<keyword evidence="3" id="KW-1185">Reference proteome</keyword>
<evidence type="ECO:0000259" key="1">
    <source>
        <dbReference type="Pfam" id="PF00501"/>
    </source>
</evidence>
<dbReference type="Pfam" id="PF00501">
    <property type="entry name" value="AMP-binding"/>
    <property type="match status" value="1"/>
</dbReference>
<evidence type="ECO:0000313" key="3">
    <source>
        <dbReference type="Proteomes" id="UP001549366"/>
    </source>
</evidence>
<evidence type="ECO:0000313" key="2">
    <source>
        <dbReference type="EMBL" id="MET4758315.1"/>
    </source>
</evidence>
<dbReference type="InterPro" id="IPR042099">
    <property type="entry name" value="ANL_N_sf"/>
</dbReference>